<organism evidence="1 2">
    <name type="scientific">Melastoma candidum</name>
    <dbReference type="NCBI Taxonomy" id="119954"/>
    <lineage>
        <taxon>Eukaryota</taxon>
        <taxon>Viridiplantae</taxon>
        <taxon>Streptophyta</taxon>
        <taxon>Embryophyta</taxon>
        <taxon>Tracheophyta</taxon>
        <taxon>Spermatophyta</taxon>
        <taxon>Magnoliopsida</taxon>
        <taxon>eudicotyledons</taxon>
        <taxon>Gunneridae</taxon>
        <taxon>Pentapetalae</taxon>
        <taxon>rosids</taxon>
        <taxon>malvids</taxon>
        <taxon>Myrtales</taxon>
        <taxon>Melastomataceae</taxon>
        <taxon>Melastomatoideae</taxon>
        <taxon>Melastomateae</taxon>
        <taxon>Melastoma</taxon>
    </lineage>
</organism>
<evidence type="ECO:0000313" key="2">
    <source>
        <dbReference type="Proteomes" id="UP001057402"/>
    </source>
</evidence>
<gene>
    <name evidence="1" type="ORF">MLD38_014398</name>
</gene>
<sequence>MDLTHQHRISATRLERECDLKLVHIKRKTRSKALPKEQNTSACVAGMYGIHHGAGAVDGEYISVGNFVERLANWLDVDRVEKLGFI</sequence>
<evidence type="ECO:0000313" key="1">
    <source>
        <dbReference type="EMBL" id="KAI4376660.1"/>
    </source>
</evidence>
<keyword evidence="2" id="KW-1185">Reference proteome</keyword>
<reference evidence="2" key="1">
    <citation type="journal article" date="2023" name="Front. Plant Sci.">
        <title>Chromosomal-level genome assembly of Melastoma candidum provides insights into trichome evolution.</title>
        <authorList>
            <person name="Zhong Y."/>
            <person name="Wu W."/>
            <person name="Sun C."/>
            <person name="Zou P."/>
            <person name="Liu Y."/>
            <person name="Dai S."/>
            <person name="Zhou R."/>
        </authorList>
    </citation>
    <scope>NUCLEOTIDE SEQUENCE [LARGE SCALE GENOMIC DNA]</scope>
</reference>
<name>A0ACB9RCM3_9MYRT</name>
<proteinExistence type="predicted"/>
<protein>
    <submittedName>
        <fullName evidence="1">Uncharacterized protein</fullName>
    </submittedName>
</protein>
<dbReference type="EMBL" id="CM042883">
    <property type="protein sequence ID" value="KAI4376660.1"/>
    <property type="molecule type" value="Genomic_DNA"/>
</dbReference>
<accession>A0ACB9RCM3</accession>
<dbReference type="Proteomes" id="UP001057402">
    <property type="component" value="Chromosome 4"/>
</dbReference>
<comment type="caution">
    <text evidence="1">The sequence shown here is derived from an EMBL/GenBank/DDBJ whole genome shotgun (WGS) entry which is preliminary data.</text>
</comment>